<keyword evidence="3" id="KW-1185">Reference proteome</keyword>
<feature type="region of interest" description="Disordered" evidence="1">
    <location>
        <begin position="46"/>
        <end position="66"/>
    </location>
</feature>
<dbReference type="EMBL" id="MU153593">
    <property type="protein sequence ID" value="KAF9439721.1"/>
    <property type="molecule type" value="Genomic_DNA"/>
</dbReference>
<dbReference type="OrthoDB" id="311712at2759"/>
<dbReference type="Proteomes" id="UP000807342">
    <property type="component" value="Unassembled WGS sequence"/>
</dbReference>
<organism evidence="2 3">
    <name type="scientific">Macrolepiota fuliginosa MF-IS2</name>
    <dbReference type="NCBI Taxonomy" id="1400762"/>
    <lineage>
        <taxon>Eukaryota</taxon>
        <taxon>Fungi</taxon>
        <taxon>Dikarya</taxon>
        <taxon>Basidiomycota</taxon>
        <taxon>Agaricomycotina</taxon>
        <taxon>Agaricomycetes</taxon>
        <taxon>Agaricomycetidae</taxon>
        <taxon>Agaricales</taxon>
        <taxon>Agaricineae</taxon>
        <taxon>Agaricaceae</taxon>
        <taxon>Macrolepiota</taxon>
    </lineage>
</organism>
<evidence type="ECO:0000256" key="1">
    <source>
        <dbReference type="SAM" id="MobiDB-lite"/>
    </source>
</evidence>
<gene>
    <name evidence="2" type="ORF">P691DRAFT_689983</name>
</gene>
<evidence type="ECO:0000313" key="3">
    <source>
        <dbReference type="Proteomes" id="UP000807342"/>
    </source>
</evidence>
<comment type="caution">
    <text evidence="2">The sequence shown here is derived from an EMBL/GenBank/DDBJ whole genome shotgun (WGS) entry which is preliminary data.</text>
</comment>
<dbReference type="AlphaFoldDB" id="A0A9P5WXL4"/>
<accession>A0A9P5WXL4</accession>
<reference evidence="2" key="1">
    <citation type="submission" date="2020-11" db="EMBL/GenBank/DDBJ databases">
        <authorList>
            <consortium name="DOE Joint Genome Institute"/>
            <person name="Ahrendt S."/>
            <person name="Riley R."/>
            <person name="Andreopoulos W."/>
            <person name="Labutti K."/>
            <person name="Pangilinan J."/>
            <person name="Ruiz-Duenas F.J."/>
            <person name="Barrasa J.M."/>
            <person name="Sanchez-Garcia M."/>
            <person name="Camarero S."/>
            <person name="Miyauchi S."/>
            <person name="Serrano A."/>
            <person name="Linde D."/>
            <person name="Babiker R."/>
            <person name="Drula E."/>
            <person name="Ayuso-Fernandez I."/>
            <person name="Pacheco R."/>
            <person name="Padilla G."/>
            <person name="Ferreira P."/>
            <person name="Barriuso J."/>
            <person name="Kellner H."/>
            <person name="Castanera R."/>
            <person name="Alfaro M."/>
            <person name="Ramirez L."/>
            <person name="Pisabarro A.G."/>
            <person name="Kuo A."/>
            <person name="Tritt A."/>
            <person name="Lipzen A."/>
            <person name="He G."/>
            <person name="Yan M."/>
            <person name="Ng V."/>
            <person name="Cullen D."/>
            <person name="Martin F."/>
            <person name="Rosso M.-N."/>
            <person name="Henrissat B."/>
            <person name="Hibbett D."/>
            <person name="Martinez A.T."/>
            <person name="Grigoriev I.V."/>
        </authorList>
    </citation>
    <scope>NUCLEOTIDE SEQUENCE</scope>
    <source>
        <strain evidence="2">MF-IS2</strain>
    </source>
</reference>
<proteinExistence type="predicted"/>
<protein>
    <submittedName>
        <fullName evidence="2">Uncharacterized protein</fullName>
    </submittedName>
</protein>
<name>A0A9P5WXL4_9AGAR</name>
<sequence length="238" mass="26586">MLKRLRFIREHKRPCLEACLRFLLFGHEDEDDGESGLGLGLGLGGRAGRDGESSDEDALTTGVGLGEKGKGKEVTVSLLRNHKNLAEPRTTQGTFGPNGESYFRSEGFRDEMARIMTDLLTLSRHNHGSKGGDAAHQRAQGQVANHIAVIQVRRSIMYVSNINWLAGPDKGVAAEYVFEAHTLSGICEKNAGVAKEWKRYDHERVWNTLQVMLRNMNSEGKWLNEECQRLATDVFMKM</sequence>
<evidence type="ECO:0000313" key="2">
    <source>
        <dbReference type="EMBL" id="KAF9439721.1"/>
    </source>
</evidence>